<sequence length="118" mass="13360">MVIVALPQSKPNRLNLIKRRHLERYIDTIAKRNISPIVDEIVASTRDQISDENKANGAEFREQVEDGNSEKKGIEIEMFLKEKIAKSKYWFNASSQSLPDSKSSPSYELGSIARHGSI</sequence>
<feature type="compositionally biased region" description="Low complexity" evidence="1">
    <location>
        <begin position="95"/>
        <end position="106"/>
    </location>
</feature>
<dbReference type="OrthoDB" id="4358808at2759"/>
<gene>
    <name evidence="2" type="ORF">BDV24DRAFT_170465</name>
</gene>
<dbReference type="EMBL" id="ML737354">
    <property type="protein sequence ID" value="KAE8334179.1"/>
    <property type="molecule type" value="Genomic_DNA"/>
</dbReference>
<name>A0A5N6XPX7_9EURO</name>
<organism evidence="2">
    <name type="scientific">Aspergillus arachidicola</name>
    <dbReference type="NCBI Taxonomy" id="656916"/>
    <lineage>
        <taxon>Eukaryota</taxon>
        <taxon>Fungi</taxon>
        <taxon>Dikarya</taxon>
        <taxon>Ascomycota</taxon>
        <taxon>Pezizomycotina</taxon>
        <taxon>Eurotiomycetes</taxon>
        <taxon>Eurotiomycetidae</taxon>
        <taxon>Eurotiales</taxon>
        <taxon>Aspergillaceae</taxon>
        <taxon>Aspergillus</taxon>
        <taxon>Aspergillus subgen. Circumdati</taxon>
    </lineage>
</organism>
<proteinExistence type="predicted"/>
<feature type="region of interest" description="Disordered" evidence="1">
    <location>
        <begin position="95"/>
        <end position="118"/>
    </location>
</feature>
<feature type="region of interest" description="Disordered" evidence="1">
    <location>
        <begin position="45"/>
        <end position="67"/>
    </location>
</feature>
<reference evidence="2" key="1">
    <citation type="submission" date="2019-04" db="EMBL/GenBank/DDBJ databases">
        <title>Friends and foes A comparative genomics study of 23 Aspergillus species from section Flavi.</title>
        <authorList>
            <consortium name="DOE Joint Genome Institute"/>
            <person name="Kjaerbolling I."/>
            <person name="Vesth T."/>
            <person name="Frisvad J.C."/>
            <person name="Nybo J.L."/>
            <person name="Theobald S."/>
            <person name="Kildgaard S."/>
            <person name="Isbrandt T."/>
            <person name="Kuo A."/>
            <person name="Sato A."/>
            <person name="Lyhne E.K."/>
            <person name="Kogle M.E."/>
            <person name="Wiebenga A."/>
            <person name="Kun R.S."/>
            <person name="Lubbers R.J."/>
            <person name="Makela M.R."/>
            <person name="Barry K."/>
            <person name="Chovatia M."/>
            <person name="Clum A."/>
            <person name="Daum C."/>
            <person name="Haridas S."/>
            <person name="He G."/>
            <person name="LaButti K."/>
            <person name="Lipzen A."/>
            <person name="Mondo S."/>
            <person name="Riley R."/>
            <person name="Salamov A."/>
            <person name="Simmons B.A."/>
            <person name="Magnuson J.K."/>
            <person name="Henrissat B."/>
            <person name="Mortensen U.H."/>
            <person name="Larsen T.O."/>
            <person name="Devries R.P."/>
            <person name="Grigoriev I.V."/>
            <person name="Machida M."/>
            <person name="Baker S.E."/>
            <person name="Andersen M.R."/>
        </authorList>
    </citation>
    <scope>NUCLEOTIDE SEQUENCE</scope>
    <source>
        <strain evidence="2">CBS 117612</strain>
    </source>
</reference>
<evidence type="ECO:0000313" key="2">
    <source>
        <dbReference type="EMBL" id="KAE8334179.1"/>
    </source>
</evidence>
<dbReference type="AlphaFoldDB" id="A0A5N6XPX7"/>
<accession>A0A5N6XPX7</accession>
<protein>
    <submittedName>
        <fullName evidence="2">Uncharacterized protein</fullName>
    </submittedName>
</protein>
<evidence type="ECO:0000256" key="1">
    <source>
        <dbReference type="SAM" id="MobiDB-lite"/>
    </source>
</evidence>
<feature type="compositionally biased region" description="Basic and acidic residues" evidence="1">
    <location>
        <begin position="48"/>
        <end position="67"/>
    </location>
</feature>
<dbReference type="Proteomes" id="UP000325558">
    <property type="component" value="Unassembled WGS sequence"/>
</dbReference>